<dbReference type="PANTHER" id="PTHR43586">
    <property type="entry name" value="CYSTEINE DESULFURASE"/>
    <property type="match status" value="1"/>
</dbReference>
<reference evidence="3 4" key="1">
    <citation type="submission" date="2016-12" db="EMBL/GenBank/DDBJ databases">
        <authorList>
            <person name="Song W.-J."/>
            <person name="Kurnit D.M."/>
        </authorList>
    </citation>
    <scope>NUCLEOTIDE SEQUENCE [LARGE SCALE GENOMIC DNA]</scope>
    <source>
        <strain evidence="3 4">PCL1601</strain>
    </source>
</reference>
<evidence type="ECO:0000313" key="4">
    <source>
        <dbReference type="Proteomes" id="UP000185578"/>
    </source>
</evidence>
<feature type="domain" description="Aminotransferase class V" evidence="2">
    <location>
        <begin position="16"/>
        <end position="348"/>
    </location>
</feature>
<name>A0A1Q8ETC3_9PSED</name>
<dbReference type="AlphaFoldDB" id="A0A1Q8ETC3"/>
<evidence type="ECO:0000256" key="1">
    <source>
        <dbReference type="ARBA" id="ARBA00022898"/>
    </source>
</evidence>
<sequence length="377" mass="41885">MTMFLDEFVQAPGLRYLNHAAVAPWPNRAAEAVARFAKENVLLGARDYSDWMTLEQRLRERLMRLLNAPSTDDIALVKNTSEALSFVAFGLPWEKGDQVVISDEEFPSNRIVWEALAAQGVEVLQVSLKGDDPEGALLAACGPRTRLMAISAVQFASGLRLDLQRLGAGCKQQKVLFCIDAIQQLGALPFDAQAYQCDFAMADGHKWLLGPEGLGVFYCRSELRPQLKLHEFGWHMLEHMGDYSRSEWEPAKSARRFECGSPNMLGAMALEASLSLLEDVGMERVATLIAERVQWLQEGLSGIPGVRLHTPLNPARRGGIFSFSIDGIDNQAVYEALRQQQVVCIPRGPGVRFSPHFYTERRVIDETVAIVTAIAQQ</sequence>
<dbReference type="Pfam" id="PF00266">
    <property type="entry name" value="Aminotran_5"/>
    <property type="match status" value="1"/>
</dbReference>
<dbReference type="Proteomes" id="UP000185578">
    <property type="component" value="Unassembled WGS sequence"/>
</dbReference>
<dbReference type="Gene3D" id="3.40.640.10">
    <property type="entry name" value="Type I PLP-dependent aspartate aminotransferase-like (Major domain)"/>
    <property type="match status" value="1"/>
</dbReference>
<dbReference type="InterPro" id="IPR015421">
    <property type="entry name" value="PyrdxlP-dep_Trfase_major"/>
</dbReference>
<dbReference type="RefSeq" id="WP_075118708.1">
    <property type="nucleotide sequence ID" value="NZ_MSCT01000008.1"/>
</dbReference>
<dbReference type="EMBL" id="MSCT01000008">
    <property type="protein sequence ID" value="OLF55038.1"/>
    <property type="molecule type" value="Genomic_DNA"/>
</dbReference>
<protein>
    <submittedName>
        <fullName evidence="3">Class V aminotransferase</fullName>
    </submittedName>
</protein>
<keyword evidence="3" id="KW-0032">Aminotransferase</keyword>
<keyword evidence="1" id="KW-0663">Pyridoxal phosphate</keyword>
<dbReference type="OrthoDB" id="9764293at2"/>
<evidence type="ECO:0000259" key="2">
    <source>
        <dbReference type="Pfam" id="PF00266"/>
    </source>
</evidence>
<organism evidence="3 4">
    <name type="scientific">Pseudomonas chlororaphis</name>
    <dbReference type="NCBI Taxonomy" id="587753"/>
    <lineage>
        <taxon>Bacteria</taxon>
        <taxon>Pseudomonadati</taxon>
        <taxon>Pseudomonadota</taxon>
        <taxon>Gammaproteobacteria</taxon>
        <taxon>Pseudomonadales</taxon>
        <taxon>Pseudomonadaceae</taxon>
        <taxon>Pseudomonas</taxon>
    </lineage>
</organism>
<accession>A0A1Q8ETC3</accession>
<dbReference type="InterPro" id="IPR000192">
    <property type="entry name" value="Aminotrans_V_dom"/>
</dbReference>
<dbReference type="PANTHER" id="PTHR43586:SF15">
    <property type="entry name" value="BLR3095 PROTEIN"/>
    <property type="match status" value="1"/>
</dbReference>
<dbReference type="GO" id="GO:0008483">
    <property type="term" value="F:transaminase activity"/>
    <property type="evidence" value="ECO:0007669"/>
    <property type="project" value="UniProtKB-KW"/>
</dbReference>
<proteinExistence type="predicted"/>
<comment type="caution">
    <text evidence="3">The sequence shown here is derived from an EMBL/GenBank/DDBJ whole genome shotgun (WGS) entry which is preliminary data.</text>
</comment>
<evidence type="ECO:0000313" key="3">
    <source>
        <dbReference type="EMBL" id="OLF55038.1"/>
    </source>
</evidence>
<dbReference type="SUPFAM" id="SSF53383">
    <property type="entry name" value="PLP-dependent transferases"/>
    <property type="match status" value="1"/>
</dbReference>
<dbReference type="Gene3D" id="3.90.1150.10">
    <property type="entry name" value="Aspartate Aminotransferase, domain 1"/>
    <property type="match status" value="1"/>
</dbReference>
<keyword evidence="3" id="KW-0808">Transferase</keyword>
<dbReference type="InterPro" id="IPR015422">
    <property type="entry name" value="PyrdxlP-dep_Trfase_small"/>
</dbReference>
<gene>
    <name evidence="3" type="ORF">BTN82_08540</name>
</gene>
<dbReference type="InterPro" id="IPR015424">
    <property type="entry name" value="PyrdxlP-dep_Trfase"/>
</dbReference>